<accession>A0AC34RDK0</accession>
<sequence length="219" mass="24195">NIIAALFITTLKKDAGSQLKSVVPFLFFSKQDRYVAVANSATTAINECFPSEEKQQLAVDTFGGDVVAICLQILSKTHKLVAPQKFTEEETDVQRQTRLIAQSINTLESFIECAPGLFETIGPQFASSATFNSLMNMDPAVKAAAFRLLKKLVQKDVKLILGTRIPSYILQNLSAEDILLCRNVFECFLVAGSNPQFFEACKVDKAVIPRMLNLVRKKG</sequence>
<evidence type="ECO:0000313" key="2">
    <source>
        <dbReference type="WBParaSite" id="JU765_v2.g5734.t1"/>
    </source>
</evidence>
<proteinExistence type="predicted"/>
<reference evidence="2" key="1">
    <citation type="submission" date="2022-11" db="UniProtKB">
        <authorList>
            <consortium name="WormBaseParasite"/>
        </authorList>
    </citation>
    <scope>IDENTIFICATION</scope>
</reference>
<dbReference type="Proteomes" id="UP000887576">
    <property type="component" value="Unplaced"/>
</dbReference>
<dbReference type="WBParaSite" id="JU765_v2.g5734.t1">
    <property type="protein sequence ID" value="JU765_v2.g5734.t1"/>
    <property type="gene ID" value="JU765_v2.g5734"/>
</dbReference>
<evidence type="ECO:0000313" key="1">
    <source>
        <dbReference type="Proteomes" id="UP000887576"/>
    </source>
</evidence>
<protein>
    <submittedName>
        <fullName evidence="2">E3 ubiquitin-protein ligase listerin</fullName>
    </submittedName>
</protein>
<name>A0AC34RDK0_9BILA</name>
<organism evidence="1 2">
    <name type="scientific">Panagrolaimus sp. JU765</name>
    <dbReference type="NCBI Taxonomy" id="591449"/>
    <lineage>
        <taxon>Eukaryota</taxon>
        <taxon>Metazoa</taxon>
        <taxon>Ecdysozoa</taxon>
        <taxon>Nematoda</taxon>
        <taxon>Chromadorea</taxon>
        <taxon>Rhabditida</taxon>
        <taxon>Tylenchina</taxon>
        <taxon>Panagrolaimomorpha</taxon>
        <taxon>Panagrolaimoidea</taxon>
        <taxon>Panagrolaimidae</taxon>
        <taxon>Panagrolaimus</taxon>
    </lineage>
</organism>